<gene>
    <name evidence="2" type="ORF">GLW17_03100</name>
</gene>
<keyword evidence="1" id="KW-0472">Membrane</keyword>
<reference evidence="2 3" key="1">
    <citation type="submission" date="2019-11" db="EMBL/GenBank/DDBJ databases">
        <authorList>
            <person name="Kim E."/>
            <person name="Lee J."/>
            <person name="Jeon K."/>
            <person name="Lee Y."/>
        </authorList>
    </citation>
    <scope>NUCLEOTIDE SEQUENCE [LARGE SCALE GENOMIC DNA]</scope>
    <source>
        <strain evidence="2 3">YJ1</strain>
    </source>
</reference>
<keyword evidence="1" id="KW-0812">Transmembrane</keyword>
<evidence type="ECO:0000313" key="2">
    <source>
        <dbReference type="EMBL" id="QGP75898.1"/>
    </source>
</evidence>
<protein>
    <submittedName>
        <fullName evidence="2">Uncharacterized protein</fullName>
    </submittedName>
</protein>
<feature type="transmembrane region" description="Helical" evidence="1">
    <location>
        <begin position="28"/>
        <end position="49"/>
    </location>
</feature>
<dbReference type="RefSeq" id="WP_155224291.1">
    <property type="nucleotide sequence ID" value="NZ_CP046246.1"/>
</dbReference>
<evidence type="ECO:0000256" key="1">
    <source>
        <dbReference type="SAM" id="Phobius"/>
    </source>
</evidence>
<keyword evidence="1" id="KW-1133">Transmembrane helix</keyword>
<organism evidence="2 3">
    <name type="scientific">Tetragenococcus halophilus</name>
    <name type="common">Pediococcus halophilus</name>
    <dbReference type="NCBI Taxonomy" id="51669"/>
    <lineage>
        <taxon>Bacteria</taxon>
        <taxon>Bacillati</taxon>
        <taxon>Bacillota</taxon>
        <taxon>Bacilli</taxon>
        <taxon>Lactobacillales</taxon>
        <taxon>Enterococcaceae</taxon>
        <taxon>Tetragenococcus</taxon>
    </lineage>
</organism>
<accession>A0AB37D1V7</accession>
<dbReference type="Proteomes" id="UP000427886">
    <property type="component" value="Chromosome"/>
</dbReference>
<dbReference type="AlphaFoldDB" id="A0AB37D1V7"/>
<dbReference type="KEGG" id="tey:GLW17_03100"/>
<proteinExistence type="predicted"/>
<feature type="transmembrane region" description="Helical" evidence="1">
    <location>
        <begin position="61"/>
        <end position="83"/>
    </location>
</feature>
<dbReference type="EMBL" id="CP046246">
    <property type="protein sequence ID" value="QGP75898.1"/>
    <property type="molecule type" value="Genomic_DNA"/>
</dbReference>
<evidence type="ECO:0000313" key="3">
    <source>
        <dbReference type="Proteomes" id="UP000427886"/>
    </source>
</evidence>
<sequence length="111" mass="12608">MEILQGLTQNLETSLNYKVRKRANLVNTILRIAIFLITGIAFVFSWTFLADELPYSDRPDFLTIITNVTVIAGSIVLGSLIYFQDEGFKEEEDFLSILKDAQILMKKDSSI</sequence>
<name>A0AB37D1V7_TETHA</name>